<dbReference type="SUPFAM" id="SSF57850">
    <property type="entry name" value="RING/U-box"/>
    <property type="match status" value="1"/>
</dbReference>
<evidence type="ECO:0008006" key="9">
    <source>
        <dbReference type="Google" id="ProtNLM"/>
    </source>
</evidence>
<keyword evidence="1" id="KW-0479">Metal-binding</keyword>
<dbReference type="Gene3D" id="3.30.40.10">
    <property type="entry name" value="Zinc/RING finger domain, C3HC4 (zinc finger)"/>
    <property type="match status" value="2"/>
</dbReference>
<evidence type="ECO:0000256" key="4">
    <source>
        <dbReference type="PROSITE-ProRule" id="PRU00455"/>
    </source>
</evidence>
<dbReference type="InterPro" id="IPR052088">
    <property type="entry name" value="E3_ubiquitin-ligase_SINA"/>
</dbReference>
<proteinExistence type="predicted"/>
<dbReference type="PANTHER" id="PTHR10315:SF83">
    <property type="entry name" value="RING-TYPE E3 UBIQUITIN TRANSFERASE"/>
    <property type="match status" value="1"/>
</dbReference>
<evidence type="ECO:0000313" key="8">
    <source>
        <dbReference type="Proteomes" id="UP001160148"/>
    </source>
</evidence>
<dbReference type="PROSITE" id="PS50089">
    <property type="entry name" value="ZF_RING_2"/>
    <property type="match status" value="1"/>
</dbReference>
<dbReference type="PANTHER" id="PTHR10315">
    <property type="entry name" value="E3 UBIQUITIN PROTEIN LIGASE SIAH"/>
    <property type="match status" value="1"/>
</dbReference>
<dbReference type="GO" id="GO:0005737">
    <property type="term" value="C:cytoplasm"/>
    <property type="evidence" value="ECO:0007669"/>
    <property type="project" value="TreeGrafter"/>
</dbReference>
<dbReference type="PROSITE" id="PS51081">
    <property type="entry name" value="ZF_SIAH"/>
    <property type="match status" value="1"/>
</dbReference>
<dbReference type="SUPFAM" id="SSF49599">
    <property type="entry name" value="TRAF domain-like"/>
    <property type="match status" value="1"/>
</dbReference>
<comment type="caution">
    <text evidence="7">The sequence shown here is derived from an EMBL/GenBank/DDBJ whole genome shotgun (WGS) entry which is preliminary data.</text>
</comment>
<evidence type="ECO:0000259" key="5">
    <source>
        <dbReference type="PROSITE" id="PS50089"/>
    </source>
</evidence>
<keyword evidence="8" id="KW-1185">Reference proteome</keyword>
<dbReference type="GO" id="GO:0008270">
    <property type="term" value="F:zinc ion binding"/>
    <property type="evidence" value="ECO:0007669"/>
    <property type="project" value="UniProtKB-KW"/>
</dbReference>
<dbReference type="Proteomes" id="UP001160148">
    <property type="component" value="Unassembled WGS sequence"/>
</dbReference>
<keyword evidence="3" id="KW-0862">Zinc</keyword>
<name>A0AAV0WUE1_9HEMI</name>
<accession>A0AAV0WUE1</accession>
<dbReference type="EMBL" id="CARXXK010000002">
    <property type="protein sequence ID" value="CAI6359685.1"/>
    <property type="molecule type" value="Genomic_DNA"/>
</dbReference>
<dbReference type="InterPro" id="IPR013010">
    <property type="entry name" value="Znf_SIAH"/>
</dbReference>
<evidence type="ECO:0000256" key="3">
    <source>
        <dbReference type="ARBA" id="ARBA00022833"/>
    </source>
</evidence>
<evidence type="ECO:0000256" key="2">
    <source>
        <dbReference type="ARBA" id="ARBA00022771"/>
    </source>
</evidence>
<organism evidence="7 8">
    <name type="scientific">Macrosiphum euphorbiae</name>
    <name type="common">potato aphid</name>
    <dbReference type="NCBI Taxonomy" id="13131"/>
    <lineage>
        <taxon>Eukaryota</taxon>
        <taxon>Metazoa</taxon>
        <taxon>Ecdysozoa</taxon>
        <taxon>Arthropoda</taxon>
        <taxon>Hexapoda</taxon>
        <taxon>Insecta</taxon>
        <taxon>Pterygota</taxon>
        <taxon>Neoptera</taxon>
        <taxon>Paraneoptera</taxon>
        <taxon>Hemiptera</taxon>
        <taxon>Sternorrhyncha</taxon>
        <taxon>Aphidomorpha</taxon>
        <taxon>Aphidoidea</taxon>
        <taxon>Aphididae</taxon>
        <taxon>Macrosiphini</taxon>
        <taxon>Macrosiphum</taxon>
    </lineage>
</organism>
<feature type="domain" description="RING-type" evidence="5">
    <location>
        <begin position="62"/>
        <end position="104"/>
    </location>
</feature>
<evidence type="ECO:0000256" key="1">
    <source>
        <dbReference type="ARBA" id="ARBA00022723"/>
    </source>
</evidence>
<dbReference type="InterPro" id="IPR001841">
    <property type="entry name" value="Znf_RING"/>
</dbReference>
<dbReference type="Pfam" id="PF21361">
    <property type="entry name" value="Sina_ZnF"/>
    <property type="match status" value="1"/>
</dbReference>
<keyword evidence="2 4" id="KW-0863">Zinc-finger</keyword>
<dbReference type="GO" id="GO:0061630">
    <property type="term" value="F:ubiquitin protein ligase activity"/>
    <property type="evidence" value="ECO:0007669"/>
    <property type="project" value="TreeGrafter"/>
</dbReference>
<feature type="domain" description="SIAH-type" evidence="6">
    <location>
        <begin position="126"/>
        <end position="185"/>
    </location>
</feature>
<evidence type="ECO:0000313" key="7">
    <source>
        <dbReference type="EMBL" id="CAI6359685.1"/>
    </source>
</evidence>
<sequence length="332" mass="37571">MTSLVVTATTSVEETESSTTSTTKTVISVPSSVVSVASILPLEPETTEIVSISLQIRRALECPICLTMMSAMSCFCSNGHAICQSCMLSLLNTSTTNTLCPLCRTSMVQSVSMSVMIIKLAEVTTLVKVACSNWSFGCPDMVPVRYVTEHESVCRYVPDVPCLVHMCQWVGMYGQLYEHVSNVHPGVTVESSINRLNVNDLHTITRNQRRTYLVRSESGMMWVLVSRGMRFRLQMRLFMVKGHSTSNLNQYRANPRLPELLYRVTWFDGNNRTRAKSLTKQVFWSTSLKKGCHTTFFPFTYSMFQPNSGRMEISWFHRYDFNSQVRNHPSST</sequence>
<protein>
    <recommendedName>
        <fullName evidence="9">RING-type E3 ubiquitin transferase</fullName>
    </recommendedName>
</protein>
<dbReference type="AlphaFoldDB" id="A0AAV0WUE1"/>
<gene>
    <name evidence="7" type="ORF">MEUPH1_LOCUS15072</name>
</gene>
<evidence type="ECO:0000259" key="6">
    <source>
        <dbReference type="PROSITE" id="PS51081"/>
    </source>
</evidence>
<dbReference type="InterPro" id="IPR013083">
    <property type="entry name" value="Znf_RING/FYVE/PHD"/>
</dbReference>
<reference evidence="7 8" key="1">
    <citation type="submission" date="2023-01" db="EMBL/GenBank/DDBJ databases">
        <authorList>
            <person name="Whitehead M."/>
        </authorList>
    </citation>
    <scope>NUCLEOTIDE SEQUENCE [LARGE SCALE GENOMIC DNA]</scope>
</reference>